<dbReference type="InterPro" id="IPR011335">
    <property type="entry name" value="Restrct_endonuc-II-like"/>
</dbReference>
<sequence>MCSESVSNQPDHEIEAVAAEILRLDPSGERIAKVFRRTFDQAYDGLNTGRYKLGQLYKTEKTHFGTQFEINLQRELDFEDGVVLDYCIAGIEVDCKYSHTGQWMLPIESFNHLVLVAQADDLRSYWRLGVVRVSEENRRTSENRDRKTGLNKLGRSRIRWLFFDANLPPNALLQLPESEVERVMALRSGQRRINELLRTAQNQRISRNIIATVAQQSDYMKRVRGNGGARSALRNEGIVILGGDYKAQQRIARELGAEVPERGEVVAVRVVPSMPGVGVEISETWWRLALPGEDTPASAPIIPYA</sequence>
<keyword evidence="1" id="KW-0540">Nuclease</keyword>
<dbReference type="EMBL" id="FNQV01000013">
    <property type="protein sequence ID" value="SEA62429.1"/>
    <property type="molecule type" value="Genomic_DNA"/>
</dbReference>
<evidence type="ECO:0000256" key="3">
    <source>
        <dbReference type="ARBA" id="ARBA00022801"/>
    </source>
</evidence>
<name>A0A1H4CQ68_9ACTO</name>
<dbReference type="Pfam" id="PF09126">
    <property type="entry name" value="NaeI"/>
    <property type="match status" value="1"/>
</dbReference>
<dbReference type="InterPro" id="IPR037057">
    <property type="entry name" value="DNA_rep_MutH/T2_RE_sf"/>
</dbReference>
<evidence type="ECO:0000313" key="6">
    <source>
        <dbReference type="Proteomes" id="UP000199288"/>
    </source>
</evidence>
<protein>
    <submittedName>
        <fullName evidence="5">Restriction endonuclease NaeI</fullName>
    </submittedName>
</protein>
<organism evidence="5 6">
    <name type="scientific">Bowdeniella nasicola</name>
    <dbReference type="NCBI Taxonomy" id="208480"/>
    <lineage>
        <taxon>Bacteria</taxon>
        <taxon>Bacillati</taxon>
        <taxon>Actinomycetota</taxon>
        <taxon>Actinomycetes</taxon>
        <taxon>Actinomycetales</taxon>
        <taxon>Actinomycetaceae</taxon>
        <taxon>Bowdeniella</taxon>
    </lineage>
</organism>
<evidence type="ECO:0000313" key="5">
    <source>
        <dbReference type="EMBL" id="SEA62429.1"/>
    </source>
</evidence>
<dbReference type="InterPro" id="IPR015210">
    <property type="entry name" value="NaeI"/>
</dbReference>
<dbReference type="Proteomes" id="UP000199288">
    <property type="component" value="Unassembled WGS sequence"/>
</dbReference>
<keyword evidence="3" id="KW-0378">Hydrolase</keyword>
<evidence type="ECO:0000259" key="4">
    <source>
        <dbReference type="Pfam" id="PF09126"/>
    </source>
</evidence>
<evidence type="ECO:0000256" key="2">
    <source>
        <dbReference type="ARBA" id="ARBA00022759"/>
    </source>
</evidence>
<dbReference type="InterPro" id="IPR036388">
    <property type="entry name" value="WH-like_DNA-bd_sf"/>
</dbReference>
<gene>
    <name evidence="5" type="ORF">SAMN02910418_02020</name>
</gene>
<accession>A0A1H4CQ68</accession>
<dbReference type="OrthoDB" id="9179812at2"/>
<reference evidence="6" key="1">
    <citation type="submission" date="2016-10" db="EMBL/GenBank/DDBJ databases">
        <authorList>
            <person name="Varghese N."/>
            <person name="Submissions S."/>
        </authorList>
    </citation>
    <scope>NUCLEOTIDE SEQUENCE [LARGE SCALE GENOMIC DNA]</scope>
    <source>
        <strain evidence="6">KPR-1</strain>
    </source>
</reference>
<proteinExistence type="predicted"/>
<dbReference type="GO" id="GO:0009307">
    <property type="term" value="P:DNA restriction-modification system"/>
    <property type="evidence" value="ECO:0007669"/>
    <property type="project" value="InterPro"/>
</dbReference>
<keyword evidence="6" id="KW-1185">Reference proteome</keyword>
<keyword evidence="2 5" id="KW-0255">Endonuclease</keyword>
<dbReference type="GO" id="GO:0003677">
    <property type="term" value="F:DNA binding"/>
    <property type="evidence" value="ECO:0007669"/>
    <property type="project" value="InterPro"/>
</dbReference>
<dbReference type="AlphaFoldDB" id="A0A1H4CQ68"/>
<dbReference type="Gene3D" id="3.40.600.10">
    <property type="entry name" value="DNA mismatch repair MutH/Restriction endonuclease, type II"/>
    <property type="match status" value="1"/>
</dbReference>
<dbReference type="RefSeq" id="WP_092565504.1">
    <property type="nucleotide sequence ID" value="NZ_FNQV01000013.1"/>
</dbReference>
<feature type="domain" description="Type II restriction enzyme NaeI" evidence="4">
    <location>
        <begin position="16"/>
        <end position="294"/>
    </location>
</feature>
<dbReference type="GO" id="GO:0009036">
    <property type="term" value="F:type II site-specific deoxyribonuclease activity"/>
    <property type="evidence" value="ECO:0007669"/>
    <property type="project" value="InterPro"/>
</dbReference>
<evidence type="ECO:0000256" key="1">
    <source>
        <dbReference type="ARBA" id="ARBA00022722"/>
    </source>
</evidence>
<dbReference type="CDD" id="cd22338">
    <property type="entry name" value="NaeI-like"/>
    <property type="match status" value="1"/>
</dbReference>
<dbReference type="Gene3D" id="1.10.10.10">
    <property type="entry name" value="Winged helix-like DNA-binding domain superfamily/Winged helix DNA-binding domain"/>
    <property type="match status" value="1"/>
</dbReference>
<dbReference type="SUPFAM" id="SSF52980">
    <property type="entry name" value="Restriction endonuclease-like"/>
    <property type="match status" value="1"/>
</dbReference>